<organism evidence="5">
    <name type="scientific">Escherichia albertii</name>
    <dbReference type="NCBI Taxonomy" id="208962"/>
    <lineage>
        <taxon>Bacteria</taxon>
        <taxon>Pseudomonadati</taxon>
        <taxon>Pseudomonadota</taxon>
        <taxon>Gammaproteobacteria</taxon>
        <taxon>Enterobacterales</taxon>
        <taxon>Enterobacteriaceae</taxon>
        <taxon>Escherichia</taxon>
    </lineage>
</organism>
<evidence type="ECO:0000313" key="11">
    <source>
        <dbReference type="EMBL" id="ARO73467.1"/>
    </source>
</evidence>
<protein>
    <submittedName>
        <fullName evidence="5">Transposase IS4 family</fullName>
    </submittedName>
</protein>
<dbReference type="EMBL" id="KY574543">
    <property type="protein sequence ID" value="ARO72657.1"/>
    <property type="molecule type" value="Genomic_DNA"/>
</dbReference>
<dbReference type="EMBL" id="KY574577">
    <property type="protein sequence ID" value="ARO73197.1"/>
    <property type="molecule type" value="Genomic_DNA"/>
</dbReference>
<evidence type="ECO:0000313" key="3">
    <source>
        <dbReference type="EMBL" id="ARO72906.1"/>
    </source>
</evidence>
<proteinExistence type="predicted"/>
<evidence type="ECO:0000313" key="8">
    <source>
        <dbReference type="EMBL" id="ARO73412.1"/>
    </source>
</evidence>
<evidence type="ECO:0000313" key="13">
    <source>
        <dbReference type="EMBL" id="ARO73504.1"/>
    </source>
</evidence>
<reference evidence="14" key="2">
    <citation type="journal article" date="2017" name="Front. Microbiol.">
        <title>Defining the Genetic Features of O-Antigen Biosynthesis Gene Cluster and Performance of an O-Antigen Serotyping Scheme for Escherichia albertii.</title>
        <authorList>
            <person name="Wang H."/>
            <person name="Zheng H."/>
            <person name="Li Q."/>
            <person name="Xu Y."/>
            <person name="Wang J."/>
            <person name="Du P."/>
            <person name="Li X."/>
            <person name="Liu X."/>
            <person name="Zhang L."/>
            <person name="Zou N."/>
            <person name="Yan G."/>
            <person name="Zhang Z."/>
            <person name="Jing H."/>
            <person name="Xu J."/>
            <person name="Xiong Y."/>
        </authorList>
    </citation>
    <scope>NUCLEOTIDE SEQUENCE</scope>
    <source>
        <strain evidence="14">SP140748</strain>
    </source>
</reference>
<dbReference type="EMBL" id="KY574589">
    <property type="protein sequence ID" value="ARO73374.1"/>
    <property type="molecule type" value="Genomic_DNA"/>
</dbReference>
<evidence type="ECO:0000313" key="12">
    <source>
        <dbReference type="EMBL" id="ARO73486.1"/>
    </source>
</evidence>
<dbReference type="EMBL" id="KY574576">
    <property type="protein sequence ID" value="ARO73178.1"/>
    <property type="molecule type" value="Genomic_DNA"/>
</dbReference>
<evidence type="ECO:0000313" key="10">
    <source>
        <dbReference type="EMBL" id="ARO73449.1"/>
    </source>
</evidence>
<reference evidence="5" key="1">
    <citation type="journal article" date="2017" name="Carbohydr. Res.">
        <title>Structure and gene cluster of the O-antigen of Escherichia albertii O1 resembling the O-antigen of Pseudomonas aeruginosa O5.</title>
        <authorList>
            <person name="Zheng H."/>
            <person name="Shashkov A.S."/>
            <person name="Xiong Y."/>
            <person name="Naumenko O.I."/>
            <person name="Wang H."/>
            <person name="Senchenkova S.N."/>
            <person name="Wang J."/>
            <person name="Knirel Y.A."/>
        </authorList>
    </citation>
    <scope>NUCLEOTIDE SEQUENCE</scope>
    <source>
        <strain evidence="1">BBVI01.1_seq</strain>
        <strain evidence="2">BBVK01.1_seq</strain>
        <strain evidence="3">SP140128</strain>
        <strain evidence="4">SP140749</strain>
        <strain evidence="5">SP140753</strain>
        <strain evidence="6">SP150104</strain>
        <strain evidence="7">SP150175</strain>
        <strain evidence="8">SP150185</strain>
        <strain evidence="9">SP150193</strain>
        <strain evidence="10">SP150242</strain>
        <strain evidence="11">SP150249</strain>
        <strain evidence="12">SP150253</strain>
        <strain evidence="13">SP150265</strain>
    </source>
</reference>
<dbReference type="EMBL" id="KY574590">
    <property type="protein sequence ID" value="ARO73393.1"/>
    <property type="molecule type" value="Genomic_DNA"/>
</dbReference>
<evidence type="ECO:0000313" key="14">
    <source>
        <dbReference type="EMBL" id="ATE88480.1"/>
    </source>
</evidence>
<evidence type="ECO:0000313" key="2">
    <source>
        <dbReference type="EMBL" id="ARO72676.1"/>
    </source>
</evidence>
<evidence type="ECO:0000313" key="9">
    <source>
        <dbReference type="EMBL" id="ARO73431.1"/>
    </source>
</evidence>
<evidence type="ECO:0000313" key="6">
    <source>
        <dbReference type="EMBL" id="ARO73374.1"/>
    </source>
</evidence>
<dbReference type="EMBL" id="KY574559">
    <property type="protein sequence ID" value="ARO72906.1"/>
    <property type="molecule type" value="Genomic_DNA"/>
</dbReference>
<dbReference type="EMBL" id="KY574592">
    <property type="protein sequence ID" value="ARO73431.1"/>
    <property type="molecule type" value="Genomic_DNA"/>
</dbReference>
<sequence>MERTEEIMRGCFLSVNNSRTKEGIRNDGQILYQFC</sequence>
<dbReference type="EMBL" id="KY574596">
    <property type="protein sequence ID" value="ARO73504.1"/>
    <property type="molecule type" value="Genomic_DNA"/>
</dbReference>
<dbReference type="EMBL" id="KY574593">
    <property type="protein sequence ID" value="ARO73449.1"/>
    <property type="molecule type" value="Genomic_DNA"/>
</dbReference>
<evidence type="ECO:0000313" key="7">
    <source>
        <dbReference type="EMBL" id="ARO73393.1"/>
    </source>
</evidence>
<dbReference type="EMBL" id="KY574591">
    <property type="protein sequence ID" value="ARO73412.1"/>
    <property type="molecule type" value="Genomic_DNA"/>
</dbReference>
<accession>A0A288W5N0</accession>
<dbReference type="AlphaFoldDB" id="A0A288W5N0"/>
<evidence type="ECO:0000313" key="1">
    <source>
        <dbReference type="EMBL" id="ARO72657.1"/>
    </source>
</evidence>
<evidence type="ECO:0000313" key="4">
    <source>
        <dbReference type="EMBL" id="ARO73178.1"/>
    </source>
</evidence>
<evidence type="ECO:0000313" key="5">
    <source>
        <dbReference type="EMBL" id="ARO73197.1"/>
    </source>
</evidence>
<dbReference type="EMBL" id="KY574595">
    <property type="protein sequence ID" value="ARO73486.1"/>
    <property type="molecule type" value="Genomic_DNA"/>
</dbReference>
<dbReference type="EMBL" id="KY574544">
    <property type="protein sequence ID" value="ARO72676.1"/>
    <property type="molecule type" value="Genomic_DNA"/>
</dbReference>
<name>A0A288W5N0_ESCAL</name>
<dbReference type="EMBL" id="KY596022">
    <property type="protein sequence ID" value="ATE88480.1"/>
    <property type="molecule type" value="Genomic_DNA"/>
</dbReference>
<dbReference type="EMBL" id="KY574594">
    <property type="protein sequence ID" value="ARO73467.1"/>
    <property type="molecule type" value="Genomic_DNA"/>
</dbReference>